<evidence type="ECO:0008006" key="4">
    <source>
        <dbReference type="Google" id="ProtNLM"/>
    </source>
</evidence>
<keyword evidence="3" id="KW-1185">Reference proteome</keyword>
<feature type="chain" id="PRO_5046516488" description="Lipoprotein" evidence="1">
    <location>
        <begin position="37"/>
        <end position="82"/>
    </location>
</feature>
<accession>A0ABV7UBX2</accession>
<keyword evidence="1" id="KW-0732">Signal</keyword>
<dbReference type="RefSeq" id="WP_191319708.1">
    <property type="nucleotide sequence ID" value="NZ_BNCG01000010.1"/>
</dbReference>
<dbReference type="Proteomes" id="UP001595704">
    <property type="component" value="Unassembled WGS sequence"/>
</dbReference>
<organism evidence="2 3">
    <name type="scientific">Camelimonas fluminis</name>
    <dbReference type="NCBI Taxonomy" id="1576911"/>
    <lineage>
        <taxon>Bacteria</taxon>
        <taxon>Pseudomonadati</taxon>
        <taxon>Pseudomonadota</taxon>
        <taxon>Alphaproteobacteria</taxon>
        <taxon>Hyphomicrobiales</taxon>
        <taxon>Chelatococcaceae</taxon>
        <taxon>Camelimonas</taxon>
    </lineage>
</organism>
<reference evidence="3" key="1">
    <citation type="journal article" date="2019" name="Int. J. Syst. Evol. Microbiol.">
        <title>The Global Catalogue of Microorganisms (GCM) 10K type strain sequencing project: providing services to taxonomists for standard genome sequencing and annotation.</title>
        <authorList>
            <consortium name="The Broad Institute Genomics Platform"/>
            <consortium name="The Broad Institute Genome Sequencing Center for Infectious Disease"/>
            <person name="Wu L."/>
            <person name="Ma J."/>
        </authorList>
    </citation>
    <scope>NUCLEOTIDE SEQUENCE [LARGE SCALE GENOMIC DNA]</scope>
    <source>
        <strain evidence="3">KCTC 42282</strain>
    </source>
</reference>
<evidence type="ECO:0000313" key="3">
    <source>
        <dbReference type="Proteomes" id="UP001595704"/>
    </source>
</evidence>
<dbReference type="PROSITE" id="PS51257">
    <property type="entry name" value="PROKAR_LIPOPROTEIN"/>
    <property type="match status" value="1"/>
</dbReference>
<name>A0ABV7UBX2_9HYPH</name>
<evidence type="ECO:0000313" key="2">
    <source>
        <dbReference type="EMBL" id="MFC3635874.1"/>
    </source>
</evidence>
<feature type="signal peptide" evidence="1">
    <location>
        <begin position="1"/>
        <end position="36"/>
    </location>
</feature>
<proteinExistence type="predicted"/>
<evidence type="ECO:0000256" key="1">
    <source>
        <dbReference type="SAM" id="SignalP"/>
    </source>
</evidence>
<protein>
    <recommendedName>
        <fullName evidence="4">Lipoprotein</fullName>
    </recommendedName>
</protein>
<sequence>MKHNAIPRLAGLASCGFASCGFAGCALALAVAQAHASASAIHARNLRCSNEAVIACMRPSQASGHYSGCFQSAYAACQRMSS</sequence>
<comment type="caution">
    <text evidence="2">The sequence shown here is derived from an EMBL/GenBank/DDBJ whole genome shotgun (WGS) entry which is preliminary data.</text>
</comment>
<gene>
    <name evidence="2" type="ORF">ACFONL_00480</name>
</gene>
<dbReference type="EMBL" id="JBHRYC010000006">
    <property type="protein sequence ID" value="MFC3635874.1"/>
    <property type="molecule type" value="Genomic_DNA"/>
</dbReference>